<feature type="domain" description="Tify" evidence="4">
    <location>
        <begin position="116"/>
        <end position="151"/>
    </location>
</feature>
<keyword evidence="2" id="KW-0539">Nucleus</keyword>
<name>A0AAN7GR69_9MYRT</name>
<evidence type="ECO:0000256" key="2">
    <source>
        <dbReference type="RuleBase" id="RU369065"/>
    </source>
</evidence>
<dbReference type="InterPro" id="IPR010399">
    <property type="entry name" value="Tify_dom"/>
</dbReference>
<feature type="compositionally biased region" description="Low complexity" evidence="3">
    <location>
        <begin position="207"/>
        <end position="217"/>
    </location>
</feature>
<proteinExistence type="inferred from homology"/>
<dbReference type="PANTHER" id="PTHR33077">
    <property type="entry name" value="PROTEIN TIFY 4A-RELATED-RELATED"/>
    <property type="match status" value="1"/>
</dbReference>
<evidence type="ECO:0000259" key="4">
    <source>
        <dbReference type="PROSITE" id="PS51320"/>
    </source>
</evidence>
<evidence type="ECO:0000256" key="1">
    <source>
        <dbReference type="ARBA" id="ARBA00008614"/>
    </source>
</evidence>
<comment type="function">
    <text evidence="2">Repressor of jasmonate responses.</text>
</comment>
<dbReference type="GO" id="GO:0005634">
    <property type="term" value="C:nucleus"/>
    <property type="evidence" value="ECO:0007669"/>
    <property type="project" value="UniProtKB-SubCell"/>
</dbReference>
<reference evidence="5 6" key="1">
    <citation type="journal article" date="2023" name="Hortic Res">
        <title>Pangenome of water caltrop reveals structural variations and asymmetric subgenome divergence after allopolyploidization.</title>
        <authorList>
            <person name="Zhang X."/>
            <person name="Chen Y."/>
            <person name="Wang L."/>
            <person name="Yuan Y."/>
            <person name="Fang M."/>
            <person name="Shi L."/>
            <person name="Lu R."/>
            <person name="Comes H.P."/>
            <person name="Ma Y."/>
            <person name="Chen Y."/>
            <person name="Huang G."/>
            <person name="Zhou Y."/>
            <person name="Zheng Z."/>
            <person name="Qiu Y."/>
        </authorList>
    </citation>
    <scope>NUCLEOTIDE SEQUENCE [LARGE SCALE GENOMIC DNA]</scope>
    <source>
        <tissue evidence="5">Roots</tissue>
    </source>
</reference>
<protein>
    <recommendedName>
        <fullName evidence="2">Protein TIFY</fullName>
    </recommendedName>
    <alternativeName>
        <fullName evidence="2">Jasmonate ZIM domain-containing protein</fullName>
    </alternativeName>
</protein>
<evidence type="ECO:0000256" key="3">
    <source>
        <dbReference type="SAM" id="MobiDB-lite"/>
    </source>
</evidence>
<dbReference type="SMART" id="SM00979">
    <property type="entry name" value="TIFY"/>
    <property type="match status" value="1"/>
</dbReference>
<accession>A0AAN7GR69</accession>
<comment type="subcellular location">
    <subcellularLocation>
        <location evidence="2">Nucleus</location>
    </subcellularLocation>
</comment>
<organism evidence="5 6">
    <name type="scientific">Trapa incisa</name>
    <dbReference type="NCBI Taxonomy" id="236973"/>
    <lineage>
        <taxon>Eukaryota</taxon>
        <taxon>Viridiplantae</taxon>
        <taxon>Streptophyta</taxon>
        <taxon>Embryophyta</taxon>
        <taxon>Tracheophyta</taxon>
        <taxon>Spermatophyta</taxon>
        <taxon>Magnoliopsida</taxon>
        <taxon>eudicotyledons</taxon>
        <taxon>Gunneridae</taxon>
        <taxon>Pentapetalae</taxon>
        <taxon>rosids</taxon>
        <taxon>malvids</taxon>
        <taxon>Myrtales</taxon>
        <taxon>Lythraceae</taxon>
        <taxon>Trapa</taxon>
    </lineage>
</organism>
<dbReference type="GO" id="GO:0009611">
    <property type="term" value="P:response to wounding"/>
    <property type="evidence" value="ECO:0007669"/>
    <property type="project" value="UniProtKB-UniRule"/>
</dbReference>
<dbReference type="EMBL" id="JAXIOK010000020">
    <property type="protein sequence ID" value="KAK4746839.1"/>
    <property type="molecule type" value="Genomic_DNA"/>
</dbReference>
<dbReference type="AlphaFoldDB" id="A0AAN7GR69"/>
<dbReference type="Pfam" id="PF09425">
    <property type="entry name" value="Jas_motif"/>
    <property type="match status" value="1"/>
</dbReference>
<comment type="caution">
    <text evidence="5">The sequence shown here is derived from an EMBL/GenBank/DDBJ whole genome shotgun (WGS) entry which is preliminary data.</text>
</comment>
<dbReference type="PANTHER" id="PTHR33077:SF140">
    <property type="entry name" value="PROTEIN TIFY 10B"/>
    <property type="match status" value="1"/>
</dbReference>
<dbReference type="Proteomes" id="UP001345219">
    <property type="component" value="Chromosome 20"/>
</dbReference>
<evidence type="ECO:0000313" key="6">
    <source>
        <dbReference type="Proteomes" id="UP001345219"/>
    </source>
</evidence>
<dbReference type="Pfam" id="PF06200">
    <property type="entry name" value="tify"/>
    <property type="match status" value="1"/>
</dbReference>
<sequence length="238" mass="26167">MATCRSTPGDMDCGKTAGNERPNFSQTCSLLSQYLKEKGTFGDLGLCIFRGTEETGAPEMLRPTATPTMNFLMMDDEKPADVPRGSMKPLDLFHRQIRKEDSSKMADASGTTQKQPPEAASQMTIFYAGQVMVFSDFPAEKVKEIMLLASKASMLQNPRQPGLLKVSHNPIQDRIQRPADTIVTDLPIARRASLHRFLEKRKDRITAKSPYPAAAPDAPAPKPSDGKTWLGLSAQPTQ</sequence>
<dbReference type="PROSITE" id="PS51320">
    <property type="entry name" value="TIFY"/>
    <property type="match status" value="1"/>
</dbReference>
<comment type="domain">
    <text evidence="2">The jas domain is required for interaction with COI1.</text>
</comment>
<dbReference type="GO" id="GO:0031347">
    <property type="term" value="P:regulation of defense response"/>
    <property type="evidence" value="ECO:0007669"/>
    <property type="project" value="UniProtKB-UniRule"/>
</dbReference>
<dbReference type="InterPro" id="IPR018467">
    <property type="entry name" value="CCT_CS"/>
</dbReference>
<evidence type="ECO:0000313" key="5">
    <source>
        <dbReference type="EMBL" id="KAK4746839.1"/>
    </source>
</evidence>
<keyword evidence="2" id="KW-1184">Jasmonic acid signaling pathway</keyword>
<comment type="similarity">
    <text evidence="1 2">Belongs to the TIFY/JAZ family.</text>
</comment>
<dbReference type="GO" id="GO:2000022">
    <property type="term" value="P:regulation of jasmonic acid mediated signaling pathway"/>
    <property type="evidence" value="ECO:0007669"/>
    <property type="project" value="UniProtKB-UniRule"/>
</dbReference>
<dbReference type="InterPro" id="IPR040390">
    <property type="entry name" value="TIFY/JAZ"/>
</dbReference>
<feature type="region of interest" description="Disordered" evidence="3">
    <location>
        <begin position="201"/>
        <end position="238"/>
    </location>
</feature>
<keyword evidence="6" id="KW-1185">Reference proteome</keyword>
<gene>
    <name evidence="5" type="ORF">SAY87_025876</name>
</gene>